<accession>A0A0M9WB34</accession>
<dbReference type="EMBL" id="LHQQ01000285">
    <property type="protein sequence ID" value="KOS37902.1"/>
    <property type="molecule type" value="Genomic_DNA"/>
</dbReference>
<evidence type="ECO:0000313" key="2">
    <source>
        <dbReference type="EMBL" id="KOS37902.1"/>
    </source>
</evidence>
<protein>
    <submittedName>
        <fullName evidence="2">Uncharacterized protein</fullName>
    </submittedName>
</protein>
<feature type="region of interest" description="Disordered" evidence="1">
    <location>
        <begin position="1"/>
        <end position="145"/>
    </location>
</feature>
<dbReference type="Proteomes" id="UP000037696">
    <property type="component" value="Unassembled WGS sequence"/>
</dbReference>
<reference evidence="2 3" key="1">
    <citation type="submission" date="2015-08" db="EMBL/GenBank/DDBJ databases">
        <title>Genome sequencing of Penicillium nordicum.</title>
        <authorList>
            <person name="Nguyen H.D."/>
            <person name="Seifert K.A."/>
        </authorList>
    </citation>
    <scope>NUCLEOTIDE SEQUENCE [LARGE SCALE GENOMIC DNA]</scope>
    <source>
        <strain evidence="2 3">DAOMC 185683</strain>
    </source>
</reference>
<dbReference type="AlphaFoldDB" id="A0A0M9WB34"/>
<sequence>MDTGHRHDPSVSPPPVEGTGQKRGNSSLSDQFEPENPFEKVSVKEADENVRSAKRAKPLAASKNGQNRQTFLSFDRIEDTGEAANAPQRASQNAETMEAPQRAGKRDKTMEAPGRAGKKEETKPKASQRAGKRNESKPKAPERAG</sequence>
<comment type="caution">
    <text evidence="2">The sequence shown here is derived from an EMBL/GenBank/DDBJ whole genome shotgun (WGS) entry which is preliminary data.</text>
</comment>
<keyword evidence="3" id="KW-1185">Reference proteome</keyword>
<proteinExistence type="predicted"/>
<gene>
    <name evidence="2" type="ORF">ACN38_g11293</name>
</gene>
<feature type="compositionally biased region" description="Polar residues" evidence="1">
    <location>
        <begin position="63"/>
        <end position="72"/>
    </location>
</feature>
<feature type="compositionally biased region" description="Basic and acidic residues" evidence="1">
    <location>
        <begin position="37"/>
        <end position="51"/>
    </location>
</feature>
<name>A0A0M9WB34_9EURO</name>
<dbReference type="STRING" id="229535.A0A0M9WB34"/>
<evidence type="ECO:0000313" key="3">
    <source>
        <dbReference type="Proteomes" id="UP000037696"/>
    </source>
</evidence>
<evidence type="ECO:0000256" key="1">
    <source>
        <dbReference type="SAM" id="MobiDB-lite"/>
    </source>
</evidence>
<feature type="compositionally biased region" description="Basic and acidic residues" evidence="1">
    <location>
        <begin position="132"/>
        <end position="145"/>
    </location>
</feature>
<organism evidence="2 3">
    <name type="scientific">Penicillium nordicum</name>
    <dbReference type="NCBI Taxonomy" id="229535"/>
    <lineage>
        <taxon>Eukaryota</taxon>
        <taxon>Fungi</taxon>
        <taxon>Dikarya</taxon>
        <taxon>Ascomycota</taxon>
        <taxon>Pezizomycotina</taxon>
        <taxon>Eurotiomycetes</taxon>
        <taxon>Eurotiomycetidae</taxon>
        <taxon>Eurotiales</taxon>
        <taxon>Aspergillaceae</taxon>
        <taxon>Penicillium</taxon>
    </lineage>
</organism>
<feature type="non-terminal residue" evidence="2">
    <location>
        <position position="145"/>
    </location>
</feature>
<dbReference type="OrthoDB" id="10431851at2759"/>